<dbReference type="AlphaFoldDB" id="A0A5B7H2F7"/>
<dbReference type="EMBL" id="VSRR010021583">
    <property type="protein sequence ID" value="MPC64046.1"/>
    <property type="molecule type" value="Genomic_DNA"/>
</dbReference>
<gene>
    <name evidence="2" type="ORF">E2C01_058156</name>
</gene>
<feature type="region of interest" description="Disordered" evidence="1">
    <location>
        <begin position="43"/>
        <end position="81"/>
    </location>
</feature>
<evidence type="ECO:0000313" key="2">
    <source>
        <dbReference type="EMBL" id="MPC64046.1"/>
    </source>
</evidence>
<evidence type="ECO:0000256" key="1">
    <source>
        <dbReference type="SAM" id="MobiDB-lite"/>
    </source>
</evidence>
<organism evidence="2 3">
    <name type="scientific">Portunus trituberculatus</name>
    <name type="common">Swimming crab</name>
    <name type="synonym">Neptunus trituberculatus</name>
    <dbReference type="NCBI Taxonomy" id="210409"/>
    <lineage>
        <taxon>Eukaryota</taxon>
        <taxon>Metazoa</taxon>
        <taxon>Ecdysozoa</taxon>
        <taxon>Arthropoda</taxon>
        <taxon>Crustacea</taxon>
        <taxon>Multicrustacea</taxon>
        <taxon>Malacostraca</taxon>
        <taxon>Eumalacostraca</taxon>
        <taxon>Eucarida</taxon>
        <taxon>Decapoda</taxon>
        <taxon>Pleocyemata</taxon>
        <taxon>Brachyura</taxon>
        <taxon>Eubrachyura</taxon>
        <taxon>Portunoidea</taxon>
        <taxon>Portunidae</taxon>
        <taxon>Portuninae</taxon>
        <taxon>Portunus</taxon>
    </lineage>
</organism>
<feature type="compositionally biased region" description="Polar residues" evidence="1">
    <location>
        <begin position="46"/>
        <end position="55"/>
    </location>
</feature>
<dbReference type="Proteomes" id="UP000324222">
    <property type="component" value="Unassembled WGS sequence"/>
</dbReference>
<reference evidence="2 3" key="1">
    <citation type="submission" date="2019-05" db="EMBL/GenBank/DDBJ databases">
        <title>Another draft genome of Portunus trituberculatus and its Hox gene families provides insights of decapod evolution.</title>
        <authorList>
            <person name="Jeong J.-H."/>
            <person name="Song I."/>
            <person name="Kim S."/>
            <person name="Choi T."/>
            <person name="Kim D."/>
            <person name="Ryu S."/>
            <person name="Kim W."/>
        </authorList>
    </citation>
    <scope>NUCLEOTIDE SEQUENCE [LARGE SCALE GENOMIC DNA]</scope>
    <source>
        <tissue evidence="2">Muscle</tissue>
    </source>
</reference>
<evidence type="ECO:0000313" key="3">
    <source>
        <dbReference type="Proteomes" id="UP000324222"/>
    </source>
</evidence>
<feature type="region of interest" description="Disordered" evidence="1">
    <location>
        <begin position="1"/>
        <end position="24"/>
    </location>
</feature>
<name>A0A5B7H2F7_PORTR</name>
<keyword evidence="3" id="KW-1185">Reference proteome</keyword>
<protein>
    <submittedName>
        <fullName evidence="2">Uncharacterized protein</fullName>
    </submittedName>
</protein>
<proteinExistence type="predicted"/>
<sequence length="81" mass="9308">MNRRRRWALSAAHPAHSEAGWHKGLPVTPLLRCRVSPGSLHLLHPTPNTQSSIPRPQTHLLGKREDGREQEEELREHEEVK</sequence>
<accession>A0A5B7H2F7</accession>
<comment type="caution">
    <text evidence="2">The sequence shown here is derived from an EMBL/GenBank/DDBJ whole genome shotgun (WGS) entry which is preliminary data.</text>
</comment>